<comment type="caution">
    <text evidence="2">The sequence shown here is derived from an EMBL/GenBank/DDBJ whole genome shotgun (WGS) entry which is preliminary data.</text>
</comment>
<feature type="transmembrane region" description="Helical" evidence="1">
    <location>
        <begin position="137"/>
        <end position="159"/>
    </location>
</feature>
<feature type="transmembrane region" description="Helical" evidence="1">
    <location>
        <begin position="165"/>
        <end position="185"/>
    </location>
</feature>
<evidence type="ECO:0000313" key="2">
    <source>
        <dbReference type="EMBL" id="PXX39736.1"/>
    </source>
</evidence>
<sequence length="293" mass="32740">MLPKFLLGNPTLGAMLMLYLLLAFASVGVGRHSSPESQLRKQVNAWWFLFPVVSLSLFLYPVGPLLMALLIVVLAVRELSLHYTGPRWRFFLPCLILLALQISLQYIDNFDTSLILPALLCLQALQFFIWRQRNQLLLMLFLLLCYGLSFMLELLTLPFSNEVRMAWFFYLFVVTALNDIAQFVSGKIFGRQTIAPTISPNKTVQGLMGGVVISMLVSLGLGMYLHLASPTYLLLMGVLLSLGGFAGDLIFSAAKRYLKIKDFSELIPGHGGILDRVDSLVLTAPLLYLGLLF</sequence>
<name>A0A318IU99_9BURK</name>
<evidence type="ECO:0000256" key="1">
    <source>
        <dbReference type="SAM" id="Phobius"/>
    </source>
</evidence>
<feature type="transmembrane region" description="Helical" evidence="1">
    <location>
        <begin position="231"/>
        <end position="251"/>
    </location>
</feature>
<dbReference type="GO" id="GO:0009273">
    <property type="term" value="P:peptidoglycan-based cell wall biogenesis"/>
    <property type="evidence" value="ECO:0007669"/>
    <property type="project" value="TreeGrafter"/>
</dbReference>
<accession>A0A318IU99</accession>
<dbReference type="Pfam" id="PF01148">
    <property type="entry name" value="CTP_transf_1"/>
    <property type="match status" value="1"/>
</dbReference>
<feature type="transmembrane region" description="Helical" evidence="1">
    <location>
        <begin position="45"/>
        <end position="76"/>
    </location>
</feature>
<gene>
    <name evidence="2" type="ORF">DFR42_110102</name>
</gene>
<feature type="transmembrane region" description="Helical" evidence="1">
    <location>
        <begin position="12"/>
        <end position="33"/>
    </location>
</feature>
<keyword evidence="2" id="KW-0808">Transferase</keyword>
<dbReference type="GO" id="GO:0016779">
    <property type="term" value="F:nucleotidyltransferase activity"/>
    <property type="evidence" value="ECO:0007669"/>
    <property type="project" value="UniProtKB-KW"/>
</dbReference>
<dbReference type="EMBL" id="QJKB01000010">
    <property type="protein sequence ID" value="PXX39736.1"/>
    <property type="molecule type" value="Genomic_DNA"/>
</dbReference>
<proteinExistence type="predicted"/>
<dbReference type="Proteomes" id="UP000247792">
    <property type="component" value="Unassembled WGS sequence"/>
</dbReference>
<evidence type="ECO:0000313" key="3">
    <source>
        <dbReference type="Proteomes" id="UP000247792"/>
    </source>
</evidence>
<keyword evidence="1" id="KW-0812">Transmembrane</keyword>
<reference evidence="2 3" key="1">
    <citation type="submission" date="2018-05" db="EMBL/GenBank/DDBJ databases">
        <title>Genomic Encyclopedia of Type Strains, Phase IV (KMG-IV): sequencing the most valuable type-strain genomes for metagenomic binning, comparative biology and taxonomic classification.</title>
        <authorList>
            <person name="Goeker M."/>
        </authorList>
    </citation>
    <scope>NUCLEOTIDE SEQUENCE [LARGE SCALE GENOMIC DNA]</scope>
    <source>
        <strain evidence="2 3">DSM 19792</strain>
    </source>
</reference>
<keyword evidence="3" id="KW-1185">Reference proteome</keyword>
<dbReference type="OrthoDB" id="9799199at2"/>
<organism evidence="2 3">
    <name type="scientific">Undibacterium pigrum</name>
    <dbReference type="NCBI Taxonomy" id="401470"/>
    <lineage>
        <taxon>Bacteria</taxon>
        <taxon>Pseudomonadati</taxon>
        <taxon>Pseudomonadota</taxon>
        <taxon>Betaproteobacteria</taxon>
        <taxon>Burkholderiales</taxon>
        <taxon>Oxalobacteraceae</taxon>
        <taxon>Undibacterium</taxon>
    </lineage>
</organism>
<keyword evidence="1" id="KW-0472">Membrane</keyword>
<protein>
    <submittedName>
        <fullName evidence="2">Phosphatidate cytidylyltransferase</fullName>
    </submittedName>
</protein>
<feature type="transmembrane region" description="Helical" evidence="1">
    <location>
        <begin position="206"/>
        <end position="225"/>
    </location>
</feature>
<dbReference type="PANTHER" id="PTHR43535">
    <property type="entry name" value="PHOSPHATIDATE CYTIDYLYLTRANSFERASE"/>
    <property type="match status" value="1"/>
</dbReference>
<dbReference type="GO" id="GO:0005886">
    <property type="term" value="C:plasma membrane"/>
    <property type="evidence" value="ECO:0007669"/>
    <property type="project" value="TreeGrafter"/>
</dbReference>
<keyword evidence="2" id="KW-0548">Nucleotidyltransferase</keyword>
<feature type="transmembrane region" description="Helical" evidence="1">
    <location>
        <begin position="113"/>
        <end position="130"/>
    </location>
</feature>
<keyword evidence="1" id="KW-1133">Transmembrane helix</keyword>
<feature type="transmembrane region" description="Helical" evidence="1">
    <location>
        <begin position="88"/>
        <end position="107"/>
    </location>
</feature>
<dbReference type="PANTHER" id="PTHR43535:SF1">
    <property type="entry name" value="PHOSPHATIDATE CYTIDYLYLTRANSFERASE"/>
    <property type="match status" value="1"/>
</dbReference>
<dbReference type="AlphaFoldDB" id="A0A318IU99"/>
<dbReference type="RefSeq" id="WP_146218948.1">
    <property type="nucleotide sequence ID" value="NZ_QJKB01000010.1"/>
</dbReference>